<comment type="caution">
    <text evidence="10">The sequence shown here is derived from an EMBL/GenBank/DDBJ whole genome shotgun (WGS) entry which is preliminary data.</text>
</comment>
<keyword evidence="5 7" id="KW-0072">Autophagy</keyword>
<comment type="function">
    <text evidence="7">E1-like activating enzyme involved in the 2 ubiquitin-like systems required for cytoplasm to vacuole transport (Cvt) and autophagy. Activates ATG12 for its conjugation with ATG5 and ATG8 for its conjugation with phosphatidylethanolamine. Both systems are needed for the ATG8 association to Cvt vesicles and autophagosomes membranes. Autophagy is essential for maintenance of amino acid levels and protein synthesis under nitrogen starvation. Required for selective autophagic degradation of the nucleus (nucleophagy) as well as for mitophagy which contributes to regulate mitochondrial quantity and quality by eliminating the mitochondria to a basal level to fulfill cellular energy requirements and preventing excess ROS production.</text>
</comment>
<comment type="similarity">
    <text evidence="1 7">Belongs to the ATG7 family.</text>
</comment>
<dbReference type="GeneID" id="90071173"/>
<evidence type="ECO:0000313" key="10">
    <source>
        <dbReference type="EMBL" id="GMM33194.1"/>
    </source>
</evidence>
<gene>
    <name evidence="10" type="ORF">DASC09_005190</name>
</gene>
<sequence length="668" mass="75615">MPEKLKFVPFHSSVDSSFFQKLSELKLDKFKLDTSSQVILAYYNIKLFTKNSAPLINVSGTSFENHSNEFHRMLPGGSALFAPGNLVNLNTKEQFQEMDKNAYLQASGEKLYQSFKSKEVLTNPALLASLNVLSFSDLKKFKFYYWFSFPSFYTEWMINSSRIESAKEEFDHKIQTWWQTETNDNKKNFFLLDADNNPIALSELVLDDKRNDSIRVGIIDASTYPMIPSWYLRNFLTLLLYYGYTKVEVLVYRFNGSSFWLDLSAMDSSINLNIRQNVPKVTGWEKTSNGSLQPKIADLQSLLSPVSLAEQAVDLNLKLMKWRIIPQIDLDSIKNTKCLLLGAGTLGSYVSRALLGWGVRTITFVDNGKVSFSNPVRQSLYTYEDCLNGGAPKAEAAAKALKQIFPQVNAKGYDLEIPMIGHPVKDMETERQNFELLEKLIEDHDVVYLLMDSRETRWLPTIIANVKHKTVVNAALGFDSFLVMRHGCISESVNFDGEQDVDSQQDKRLGCYFCNDVFAPSDSLTDRTLDQMCTVTRPGVALMASSLAVELMVSIIQHPQKQYALVNDENSTILGELPHQIRGFMHNFNNVKVQAPSYKNCSACSLPILSEFLKHGWGFVVKALNNNKYIEDLSGLTKVQEEAEKAAAEFSISNDVLSDNDSIDEEWL</sequence>
<organism evidence="10 11">
    <name type="scientific">Saccharomycopsis crataegensis</name>
    <dbReference type="NCBI Taxonomy" id="43959"/>
    <lineage>
        <taxon>Eukaryota</taxon>
        <taxon>Fungi</taxon>
        <taxon>Dikarya</taxon>
        <taxon>Ascomycota</taxon>
        <taxon>Saccharomycotina</taxon>
        <taxon>Saccharomycetes</taxon>
        <taxon>Saccharomycopsidaceae</taxon>
        <taxon>Saccharomycopsis</taxon>
    </lineage>
</organism>
<dbReference type="Gene3D" id="3.40.140.70">
    <property type="entry name" value="Ubiquitin-like modifier-activating enzyme ATG7 N-terminal domain"/>
    <property type="match status" value="1"/>
</dbReference>
<keyword evidence="11" id="KW-1185">Reference proteome</keyword>
<evidence type="ECO:0000256" key="4">
    <source>
        <dbReference type="ARBA" id="ARBA00022927"/>
    </source>
</evidence>
<dbReference type="InterPro" id="IPR006285">
    <property type="entry name" value="Atg7"/>
</dbReference>
<feature type="domain" description="THIF-type NAD/FAD binding fold" evidence="8">
    <location>
        <begin position="320"/>
        <end position="564"/>
    </location>
</feature>
<protein>
    <recommendedName>
        <fullName evidence="2 7">Ubiquitin-like modifier-activating enzyme ATG7</fullName>
    </recommendedName>
    <alternativeName>
        <fullName evidence="7">Autophagy-related protein 7</fullName>
    </alternativeName>
</protein>
<dbReference type="Proteomes" id="UP001360560">
    <property type="component" value="Unassembled WGS sequence"/>
</dbReference>
<dbReference type="AlphaFoldDB" id="A0AAV5QFS6"/>
<dbReference type="NCBIfam" id="TIGR01381">
    <property type="entry name" value="E1_like_apg7"/>
    <property type="match status" value="1"/>
</dbReference>
<evidence type="ECO:0000256" key="5">
    <source>
        <dbReference type="ARBA" id="ARBA00023006"/>
    </source>
</evidence>
<reference evidence="10 11" key="1">
    <citation type="journal article" date="2023" name="Elife">
        <title>Identification of key yeast species and microbe-microbe interactions impacting larval growth of Drosophila in the wild.</title>
        <authorList>
            <person name="Mure A."/>
            <person name="Sugiura Y."/>
            <person name="Maeda R."/>
            <person name="Honda K."/>
            <person name="Sakurai N."/>
            <person name="Takahashi Y."/>
            <person name="Watada M."/>
            <person name="Katoh T."/>
            <person name="Gotoh A."/>
            <person name="Gotoh Y."/>
            <person name="Taniguchi I."/>
            <person name="Nakamura K."/>
            <person name="Hayashi T."/>
            <person name="Katayama T."/>
            <person name="Uemura T."/>
            <person name="Hattori Y."/>
        </authorList>
    </citation>
    <scope>NUCLEOTIDE SEQUENCE [LARGE SCALE GENOMIC DNA]</scope>
    <source>
        <strain evidence="10 11">SC-9</strain>
    </source>
</reference>
<dbReference type="Pfam" id="PF00899">
    <property type="entry name" value="ThiF"/>
    <property type="match status" value="1"/>
</dbReference>
<dbReference type="GO" id="GO:0006995">
    <property type="term" value="P:cellular response to nitrogen starvation"/>
    <property type="evidence" value="ECO:0007669"/>
    <property type="project" value="TreeGrafter"/>
</dbReference>
<evidence type="ECO:0000313" key="11">
    <source>
        <dbReference type="Proteomes" id="UP001360560"/>
    </source>
</evidence>
<dbReference type="InterPro" id="IPR045886">
    <property type="entry name" value="ThiF/MoeB/HesA"/>
</dbReference>
<keyword evidence="7" id="KW-0833">Ubl conjugation pathway</keyword>
<dbReference type="GO" id="GO:0034727">
    <property type="term" value="P:piecemeal microautophagy of the nucleus"/>
    <property type="evidence" value="ECO:0007669"/>
    <property type="project" value="TreeGrafter"/>
</dbReference>
<dbReference type="GO" id="GO:0000045">
    <property type="term" value="P:autophagosome assembly"/>
    <property type="evidence" value="ECO:0007669"/>
    <property type="project" value="TreeGrafter"/>
</dbReference>
<dbReference type="RefSeq" id="XP_064850194.1">
    <property type="nucleotide sequence ID" value="XM_064994122.1"/>
</dbReference>
<dbReference type="GO" id="GO:0019779">
    <property type="term" value="F:Atg8 activating enzyme activity"/>
    <property type="evidence" value="ECO:0007669"/>
    <property type="project" value="TreeGrafter"/>
</dbReference>
<comment type="subcellular location">
    <subcellularLocation>
        <location evidence="7">Cytoplasm</location>
    </subcellularLocation>
    <subcellularLocation>
        <location evidence="7">Preautophagosomal structure</location>
    </subcellularLocation>
</comment>
<dbReference type="InterPro" id="IPR032197">
    <property type="entry name" value="Atg7_N"/>
</dbReference>
<keyword evidence="3 7" id="KW-0813">Transport</keyword>
<evidence type="ECO:0000256" key="1">
    <source>
        <dbReference type="ARBA" id="ARBA00010931"/>
    </source>
</evidence>
<proteinExistence type="inferred from homology"/>
<dbReference type="GO" id="GO:0015031">
    <property type="term" value="P:protein transport"/>
    <property type="evidence" value="ECO:0007669"/>
    <property type="project" value="UniProtKB-UniRule"/>
</dbReference>
<keyword evidence="7" id="KW-0963">Cytoplasm</keyword>
<dbReference type="Gene3D" id="3.40.140.100">
    <property type="entry name" value="Ubiquitin-like modifier-activating enzyme ATG7 C-terminal domain"/>
    <property type="match status" value="1"/>
</dbReference>
<evidence type="ECO:0000256" key="3">
    <source>
        <dbReference type="ARBA" id="ARBA00022448"/>
    </source>
</evidence>
<evidence type="ECO:0000259" key="9">
    <source>
        <dbReference type="Pfam" id="PF16420"/>
    </source>
</evidence>
<dbReference type="GO" id="GO:0032446">
    <property type="term" value="P:protein modification by small protein conjugation"/>
    <property type="evidence" value="ECO:0007669"/>
    <property type="project" value="TreeGrafter"/>
</dbReference>
<evidence type="ECO:0000256" key="2">
    <source>
        <dbReference type="ARBA" id="ARBA00017647"/>
    </source>
</evidence>
<dbReference type="FunFam" id="3.40.50.720:FF:000243">
    <property type="entry name" value="Ubiquitin-like modifier-activating enzyme ATG7"/>
    <property type="match status" value="1"/>
</dbReference>
<dbReference type="PANTHER" id="PTHR10953">
    <property type="entry name" value="UBIQUITIN-ACTIVATING ENZYME E1"/>
    <property type="match status" value="1"/>
</dbReference>
<dbReference type="SUPFAM" id="SSF69572">
    <property type="entry name" value="Activating enzymes of the ubiquitin-like proteins"/>
    <property type="match status" value="1"/>
</dbReference>
<evidence type="ECO:0000259" key="8">
    <source>
        <dbReference type="Pfam" id="PF00899"/>
    </source>
</evidence>
<keyword evidence="4 7" id="KW-0653">Protein transport</keyword>
<dbReference type="InterPro" id="IPR042522">
    <property type="entry name" value="Atg7_N_1"/>
</dbReference>
<dbReference type="InterPro" id="IPR035985">
    <property type="entry name" value="Ubiquitin-activating_enz"/>
</dbReference>
<dbReference type="Pfam" id="PF16420">
    <property type="entry name" value="ATG7_N"/>
    <property type="match status" value="1"/>
</dbReference>
<feature type="active site" description="Glycyl thioester intermediate" evidence="6">
    <location>
        <position position="533"/>
    </location>
</feature>
<dbReference type="GO" id="GO:0019778">
    <property type="term" value="F:Atg12 activating enzyme activity"/>
    <property type="evidence" value="ECO:0007669"/>
    <property type="project" value="TreeGrafter"/>
</dbReference>
<feature type="domain" description="Ubiquitin-like modifier-activating enzyme Atg7 N-terminal" evidence="9">
    <location>
        <begin position="5"/>
        <end position="302"/>
    </location>
</feature>
<evidence type="ECO:0000256" key="7">
    <source>
        <dbReference type="RuleBase" id="RU366022"/>
    </source>
</evidence>
<dbReference type="InterPro" id="IPR042523">
    <property type="entry name" value="Atg7_N_2"/>
</dbReference>
<dbReference type="GO" id="GO:0000422">
    <property type="term" value="P:autophagy of mitochondrion"/>
    <property type="evidence" value="ECO:0007669"/>
    <property type="project" value="TreeGrafter"/>
</dbReference>
<dbReference type="InterPro" id="IPR000594">
    <property type="entry name" value="ThiF_NAD_FAD-bd"/>
</dbReference>
<dbReference type="GO" id="GO:0000407">
    <property type="term" value="C:phagophore assembly site"/>
    <property type="evidence" value="ECO:0007669"/>
    <property type="project" value="UniProtKB-SubCell"/>
</dbReference>
<dbReference type="Gene3D" id="3.40.50.720">
    <property type="entry name" value="NAD(P)-binding Rossmann-like Domain"/>
    <property type="match status" value="1"/>
</dbReference>
<comment type="subunit">
    <text evidence="7">Homodimer.</text>
</comment>
<accession>A0AAV5QFS6</accession>
<dbReference type="EMBL" id="BTFZ01000001">
    <property type="protein sequence ID" value="GMM33194.1"/>
    <property type="molecule type" value="Genomic_DNA"/>
</dbReference>
<name>A0AAV5QFS6_9ASCO</name>
<dbReference type="PANTHER" id="PTHR10953:SF3">
    <property type="entry name" value="UBIQUITIN-LIKE MODIFIER-ACTIVATING ENZYME ATG7"/>
    <property type="match status" value="1"/>
</dbReference>
<evidence type="ECO:0000256" key="6">
    <source>
        <dbReference type="PIRSR" id="PIRSR606285-1"/>
    </source>
</evidence>